<feature type="region of interest" description="Disordered" evidence="1">
    <location>
        <begin position="50"/>
        <end position="85"/>
    </location>
</feature>
<sequence length="161" mass="17483">MLIPIHEACITPCRDANLGIPPEPAALPAGGVGDDLEPILTEHLAQRLSEPSDVRAPGTDHSCAYEEGTPPQNLQKTSSVHPLPSKKAKPAELAGWLKKCAMPAEYTKIVRMHCTSLSPHHSCSGVFCDLDIIFEDRTPPYYIGSLPLRHSEGMNLVRPKS</sequence>
<evidence type="ECO:0000313" key="2">
    <source>
        <dbReference type="EMBL" id="PIR75966.1"/>
    </source>
</evidence>
<organism evidence="2 3">
    <name type="scientific">Candidatus Magasanikbacteria bacterium CG10_big_fil_rev_8_21_14_0_10_42_10</name>
    <dbReference type="NCBI Taxonomy" id="1974649"/>
    <lineage>
        <taxon>Bacteria</taxon>
        <taxon>Candidatus Magasanikiibacteriota</taxon>
    </lineage>
</organism>
<evidence type="ECO:0000313" key="3">
    <source>
        <dbReference type="Proteomes" id="UP000231530"/>
    </source>
</evidence>
<feature type="compositionally biased region" description="Polar residues" evidence="1">
    <location>
        <begin position="70"/>
        <end position="80"/>
    </location>
</feature>
<evidence type="ECO:0000256" key="1">
    <source>
        <dbReference type="SAM" id="MobiDB-lite"/>
    </source>
</evidence>
<name>A0A2H0TWQ7_9BACT</name>
<protein>
    <submittedName>
        <fullName evidence="2">Uncharacterized protein</fullName>
    </submittedName>
</protein>
<dbReference type="Proteomes" id="UP000231530">
    <property type="component" value="Unassembled WGS sequence"/>
</dbReference>
<dbReference type="AlphaFoldDB" id="A0A2H0TWQ7"/>
<dbReference type="EMBL" id="PFBY01000048">
    <property type="protein sequence ID" value="PIR75966.1"/>
    <property type="molecule type" value="Genomic_DNA"/>
</dbReference>
<gene>
    <name evidence="2" type="ORF">COU32_04520</name>
</gene>
<proteinExistence type="predicted"/>
<reference evidence="3" key="1">
    <citation type="submission" date="2017-09" db="EMBL/GenBank/DDBJ databases">
        <title>Depth-based differentiation of microbial function through sediment-hosted aquifers and enrichment of novel symbionts in the deep terrestrial subsurface.</title>
        <authorList>
            <person name="Probst A.J."/>
            <person name="Ladd B."/>
            <person name="Jarett J.K."/>
            <person name="Geller-Mcgrath D.E."/>
            <person name="Sieber C.M.K."/>
            <person name="Emerson J.B."/>
            <person name="Anantharaman K."/>
            <person name="Thomas B.C."/>
            <person name="Malmstrom R."/>
            <person name="Stieglmeier M."/>
            <person name="Klingl A."/>
            <person name="Woyke T."/>
            <person name="Ryan C.M."/>
            <person name="Banfield J.F."/>
        </authorList>
    </citation>
    <scope>NUCLEOTIDE SEQUENCE [LARGE SCALE GENOMIC DNA]</scope>
</reference>
<accession>A0A2H0TWQ7</accession>
<comment type="caution">
    <text evidence="2">The sequence shown here is derived from an EMBL/GenBank/DDBJ whole genome shotgun (WGS) entry which is preliminary data.</text>
</comment>